<gene>
    <name evidence="1" type="ORF">CURHAP_LOCUS41831</name>
</gene>
<organism evidence="1 2">
    <name type="scientific">Prunus armeniaca</name>
    <name type="common">Apricot</name>
    <name type="synonym">Armeniaca vulgaris</name>
    <dbReference type="NCBI Taxonomy" id="36596"/>
    <lineage>
        <taxon>Eukaryota</taxon>
        <taxon>Viridiplantae</taxon>
        <taxon>Streptophyta</taxon>
        <taxon>Embryophyta</taxon>
        <taxon>Tracheophyta</taxon>
        <taxon>Spermatophyta</taxon>
        <taxon>Magnoliopsida</taxon>
        <taxon>eudicotyledons</taxon>
        <taxon>Gunneridae</taxon>
        <taxon>Pentapetalae</taxon>
        <taxon>rosids</taxon>
        <taxon>fabids</taxon>
        <taxon>Rosales</taxon>
        <taxon>Rosaceae</taxon>
        <taxon>Amygdaloideae</taxon>
        <taxon>Amygdaleae</taxon>
        <taxon>Prunus</taxon>
    </lineage>
</organism>
<sequence>MSSHATNTLKRLIVSSFYLDAFIGKKISKRVKKARKHSKGELGGLCHEEFVDIGKSRRTTKEKLDCTLFGDDEGMQLAALKYFHFF</sequence>
<evidence type="ECO:0000313" key="1">
    <source>
        <dbReference type="EMBL" id="CAB4285854.1"/>
    </source>
</evidence>
<accession>A0A6J5VDB4</accession>
<protein>
    <submittedName>
        <fullName evidence="1">Uncharacterized protein</fullName>
    </submittedName>
</protein>
<name>A0A6J5VDB4_PRUAR</name>
<proteinExistence type="predicted"/>
<dbReference type="EMBL" id="CAEKDK010000007">
    <property type="protein sequence ID" value="CAB4285854.1"/>
    <property type="molecule type" value="Genomic_DNA"/>
</dbReference>
<dbReference type="Proteomes" id="UP000507222">
    <property type="component" value="Unassembled WGS sequence"/>
</dbReference>
<reference evidence="1 2" key="1">
    <citation type="submission" date="2020-05" db="EMBL/GenBank/DDBJ databases">
        <authorList>
            <person name="Campoy J."/>
            <person name="Schneeberger K."/>
            <person name="Spophaly S."/>
        </authorList>
    </citation>
    <scope>NUCLEOTIDE SEQUENCE [LARGE SCALE GENOMIC DNA]</scope>
    <source>
        <strain evidence="1">PruArmRojPasFocal</strain>
    </source>
</reference>
<dbReference type="AlphaFoldDB" id="A0A6J5VDB4"/>
<evidence type="ECO:0000313" key="2">
    <source>
        <dbReference type="Proteomes" id="UP000507222"/>
    </source>
</evidence>